<evidence type="ECO:0000313" key="3">
    <source>
        <dbReference type="EMBL" id="QIW95819.1"/>
    </source>
</evidence>
<feature type="domain" description="DUF7053" evidence="2">
    <location>
        <begin position="5"/>
        <end position="200"/>
    </location>
</feature>
<dbReference type="PANTHER" id="PTHR38117">
    <property type="entry name" value="NACHT AND WD40 DOMAIN PROTEIN"/>
    <property type="match status" value="1"/>
</dbReference>
<dbReference type="PANTHER" id="PTHR38117:SF1">
    <property type="entry name" value="DUF3074 DOMAIN-CONTAINING PROTEIN"/>
    <property type="match status" value="1"/>
</dbReference>
<keyword evidence="4" id="KW-1185">Reference proteome</keyword>
<dbReference type="AlphaFoldDB" id="A0A6H0XMU8"/>
<dbReference type="InterPro" id="IPR055481">
    <property type="entry name" value="DUF7053"/>
</dbReference>
<feature type="region of interest" description="Disordered" evidence="1">
    <location>
        <begin position="41"/>
        <end position="63"/>
    </location>
</feature>
<evidence type="ECO:0000313" key="4">
    <source>
        <dbReference type="Proteomes" id="UP000503462"/>
    </source>
</evidence>
<evidence type="ECO:0000256" key="1">
    <source>
        <dbReference type="SAM" id="MobiDB-lite"/>
    </source>
</evidence>
<reference evidence="3 4" key="1">
    <citation type="journal article" date="2016" name="Sci. Rep.">
        <title>Peltaster fructicola genome reveals evolution from an invasive phytopathogen to an ectophytic parasite.</title>
        <authorList>
            <person name="Xu C."/>
            <person name="Chen H."/>
            <person name="Gleason M.L."/>
            <person name="Xu J.R."/>
            <person name="Liu H."/>
            <person name="Zhang R."/>
            <person name="Sun G."/>
        </authorList>
    </citation>
    <scope>NUCLEOTIDE SEQUENCE [LARGE SCALE GENOMIC DNA]</scope>
    <source>
        <strain evidence="3 4">LNHT1506</strain>
    </source>
</reference>
<dbReference type="Pfam" id="PF23155">
    <property type="entry name" value="DUF7053"/>
    <property type="match status" value="1"/>
</dbReference>
<dbReference type="OrthoDB" id="3838383at2759"/>
<dbReference type="Proteomes" id="UP000503462">
    <property type="component" value="Chromosome 1"/>
</dbReference>
<sequence length="283" mass="31503">MFETNFSYKSATPIPSTVSLKDALNILHDFETVNKLNPDVRGSKPIVPKSTPKRPAAASAKSIRGDTPLGEIQYFEVEDDLPFIPKRLWSGGVRYQADYVPTEQGCNITVHAPGGFTSVNYWRLVHDETGAVVGTSEEQEGSTEISQVKSRDIMHTESDSGAWHVQITSDARCNMTFATFVKAFLKNSHVQLQQAFIDKCIEMKDAPLKRREVGDPLSGEERAVSSKGILGSLLATILSMLQHDQIHSQMLFTSEDVNYHMLTMLHKLLQLARLSSRLQVRGL</sequence>
<name>A0A6H0XMU8_9PEZI</name>
<dbReference type="EMBL" id="CP051139">
    <property type="protein sequence ID" value="QIW95819.1"/>
    <property type="molecule type" value="Genomic_DNA"/>
</dbReference>
<protein>
    <recommendedName>
        <fullName evidence="2">DUF7053 domain-containing protein</fullName>
    </recommendedName>
</protein>
<proteinExistence type="predicted"/>
<evidence type="ECO:0000259" key="2">
    <source>
        <dbReference type="Pfam" id="PF23155"/>
    </source>
</evidence>
<organism evidence="3 4">
    <name type="scientific">Peltaster fructicola</name>
    <dbReference type="NCBI Taxonomy" id="286661"/>
    <lineage>
        <taxon>Eukaryota</taxon>
        <taxon>Fungi</taxon>
        <taxon>Dikarya</taxon>
        <taxon>Ascomycota</taxon>
        <taxon>Pezizomycotina</taxon>
        <taxon>Dothideomycetes</taxon>
        <taxon>Dothideomycetes incertae sedis</taxon>
        <taxon>Peltaster</taxon>
    </lineage>
</organism>
<gene>
    <name evidence="3" type="ORF">AMS68_001337</name>
</gene>
<accession>A0A6H0XMU8</accession>